<name>A0A1F6YMT2_9BACT</name>
<reference evidence="1 2" key="1">
    <citation type="journal article" date="2016" name="Nat. Commun.">
        <title>Thousands of microbial genomes shed light on interconnected biogeochemical processes in an aquifer system.</title>
        <authorList>
            <person name="Anantharaman K."/>
            <person name="Brown C.T."/>
            <person name="Hug L.A."/>
            <person name="Sharon I."/>
            <person name="Castelle C.J."/>
            <person name="Probst A.J."/>
            <person name="Thomas B.C."/>
            <person name="Singh A."/>
            <person name="Wilkins M.J."/>
            <person name="Karaoz U."/>
            <person name="Brodie E.L."/>
            <person name="Williams K.H."/>
            <person name="Hubbard S.S."/>
            <person name="Banfield J.F."/>
        </authorList>
    </citation>
    <scope>NUCLEOTIDE SEQUENCE [LARGE SCALE GENOMIC DNA]</scope>
</reference>
<dbReference type="EMBL" id="MFVZ01000011">
    <property type="protein sequence ID" value="OGJ07681.1"/>
    <property type="molecule type" value="Genomic_DNA"/>
</dbReference>
<accession>A0A1F6YMT2</accession>
<proteinExistence type="predicted"/>
<dbReference type="AlphaFoldDB" id="A0A1F6YMT2"/>
<gene>
    <name evidence="1" type="ORF">A2225_02385</name>
</gene>
<dbReference type="Proteomes" id="UP000178138">
    <property type="component" value="Unassembled WGS sequence"/>
</dbReference>
<sequence>MKYVLEYEASCPGLGKSRGKTMFTAENDGAAEREVADVLFGLYSSSQWRHMGSSSSDWKPLLLSRVSPLKDFA</sequence>
<evidence type="ECO:0000313" key="1">
    <source>
        <dbReference type="EMBL" id="OGJ07681.1"/>
    </source>
</evidence>
<comment type="caution">
    <text evidence="1">The sequence shown here is derived from an EMBL/GenBank/DDBJ whole genome shotgun (WGS) entry which is preliminary data.</text>
</comment>
<organism evidence="1 2">
    <name type="scientific">Candidatus Nomurabacteria bacterium RIFOXYA2_FULL_42_12</name>
    <dbReference type="NCBI Taxonomy" id="1801801"/>
    <lineage>
        <taxon>Bacteria</taxon>
        <taxon>Candidatus Nomuraibacteriota</taxon>
    </lineage>
</organism>
<protein>
    <submittedName>
        <fullName evidence="1">Uncharacterized protein</fullName>
    </submittedName>
</protein>
<evidence type="ECO:0000313" key="2">
    <source>
        <dbReference type="Proteomes" id="UP000178138"/>
    </source>
</evidence>